<evidence type="ECO:0000313" key="22">
    <source>
        <dbReference type="Proteomes" id="UP000093514"/>
    </source>
</evidence>
<dbReference type="EMBL" id="LWDV01000009">
    <property type="protein sequence ID" value="OCL26425.1"/>
    <property type="molecule type" value="Genomic_DNA"/>
</dbReference>
<feature type="domain" description="THUMP" evidence="20">
    <location>
        <begin position="59"/>
        <end position="168"/>
    </location>
</feature>
<dbReference type="SMART" id="SM00981">
    <property type="entry name" value="THUMP"/>
    <property type="match status" value="1"/>
</dbReference>
<evidence type="ECO:0000256" key="10">
    <source>
        <dbReference type="ARBA" id="ARBA00050570"/>
    </source>
</evidence>
<dbReference type="FunFam" id="3.40.50.620:FF:000053">
    <property type="entry name" value="Probable tRNA sulfurtransferase"/>
    <property type="match status" value="1"/>
</dbReference>
<comment type="caution">
    <text evidence="21">The sequence shown here is derived from an EMBL/GenBank/DDBJ whole genome shotgun (WGS) entry which is preliminary data.</text>
</comment>
<dbReference type="GO" id="GO:0140741">
    <property type="term" value="F:tRNA-uracil-4 sulfurtransferase activity"/>
    <property type="evidence" value="ECO:0007669"/>
    <property type="project" value="UniProtKB-EC"/>
</dbReference>
<dbReference type="InterPro" id="IPR003720">
    <property type="entry name" value="tRNA_STrfase"/>
</dbReference>
<evidence type="ECO:0000256" key="5">
    <source>
        <dbReference type="ARBA" id="ARBA00022679"/>
    </source>
</evidence>
<dbReference type="GO" id="GO:0009229">
    <property type="term" value="P:thiamine diphosphate biosynthetic process"/>
    <property type="evidence" value="ECO:0007669"/>
    <property type="project" value="UniProtKB-UniRule"/>
</dbReference>
<dbReference type="InterPro" id="IPR049962">
    <property type="entry name" value="THUMP_ThiI"/>
</dbReference>
<reference evidence="21 22" key="2">
    <citation type="submission" date="2016-08" db="EMBL/GenBank/DDBJ databases">
        <title>Orenia metallireducens sp. nov. strain Z6, a Novel Metal-reducing Firmicute from the Deep Subsurface.</title>
        <authorList>
            <person name="Maxim B.I."/>
            <person name="Kenneth K."/>
            <person name="Flynn T.M."/>
            <person name="Oloughlin E.J."/>
            <person name="Locke R.A."/>
            <person name="Weber J.R."/>
            <person name="Egan S.M."/>
            <person name="Mackie R.I."/>
            <person name="Cann I.K."/>
        </authorList>
    </citation>
    <scope>NUCLEOTIDE SEQUENCE [LARGE SCALE GENOMIC DNA]</scope>
    <source>
        <strain evidence="21 22">Z6</strain>
    </source>
</reference>
<dbReference type="InterPro" id="IPR054173">
    <property type="entry name" value="ThiI_fer"/>
</dbReference>
<comment type="function">
    <text evidence="12 19">Catalyzes the ATP-dependent transfer of a sulfur to tRNA to produce 4-thiouridine in position 8 of tRNAs, which functions as a near-UV photosensor. Also catalyzes the transfer of sulfur to the sulfur carrier protein ThiS, forming ThiS-thiocarboxylate. This is a step in the synthesis of thiazole, in the thiamine biosynthesis pathway. The sulfur is donated as persulfide by IscS.</text>
</comment>
<feature type="binding site" evidence="19">
    <location>
        <position position="299"/>
    </location>
    <ligand>
        <name>ATP</name>
        <dbReference type="ChEBI" id="CHEBI:30616"/>
    </ligand>
</feature>
<dbReference type="SUPFAM" id="SSF143437">
    <property type="entry name" value="THUMP domain-like"/>
    <property type="match status" value="1"/>
</dbReference>
<dbReference type="GO" id="GO:0009228">
    <property type="term" value="P:thiamine biosynthetic process"/>
    <property type="evidence" value="ECO:0007669"/>
    <property type="project" value="UniProtKB-KW"/>
</dbReference>
<keyword evidence="9 19" id="KW-0784">Thiamine biosynthesis</keyword>
<dbReference type="GO" id="GO:0004810">
    <property type="term" value="F:CCA tRNA nucleotidyltransferase activity"/>
    <property type="evidence" value="ECO:0007669"/>
    <property type="project" value="InterPro"/>
</dbReference>
<dbReference type="HAMAP" id="MF_00021">
    <property type="entry name" value="ThiI"/>
    <property type="match status" value="1"/>
</dbReference>
<reference evidence="22" key="1">
    <citation type="submission" date="2016-07" db="EMBL/GenBank/DDBJ databases">
        <authorList>
            <person name="Florea S."/>
            <person name="Webb J.S."/>
            <person name="Jaromczyk J."/>
            <person name="Schardl C.L."/>
        </authorList>
    </citation>
    <scope>NUCLEOTIDE SEQUENCE [LARGE SCALE GENOMIC DNA]</scope>
    <source>
        <strain evidence="22">Z6</strain>
    </source>
</reference>
<evidence type="ECO:0000256" key="18">
    <source>
        <dbReference type="ARBA" id="ARBA00080570"/>
    </source>
</evidence>
<proteinExistence type="inferred from homology"/>
<feature type="binding site" evidence="19">
    <location>
        <position position="268"/>
    </location>
    <ligand>
        <name>ATP</name>
        <dbReference type="ChEBI" id="CHEBI:30616"/>
    </ligand>
</feature>
<dbReference type="GO" id="GO:0002937">
    <property type="term" value="P:tRNA 4-thiouridine biosynthesis"/>
    <property type="evidence" value="ECO:0007669"/>
    <property type="project" value="TreeGrafter"/>
</dbReference>
<feature type="binding site" evidence="19">
    <location>
        <begin position="211"/>
        <end position="212"/>
    </location>
    <ligand>
        <name>ATP</name>
        <dbReference type="ChEBI" id="CHEBI:30616"/>
    </ligand>
</feature>
<dbReference type="Gene3D" id="3.40.50.620">
    <property type="entry name" value="HUPs"/>
    <property type="match status" value="1"/>
</dbReference>
<comment type="catalytic activity">
    <reaction evidence="11 19">
        <text>[ThiS sulfur-carrier protein]-C-terminal Gly-Gly-AMP + S-sulfanyl-L-cysteinyl-[cysteine desulfurase] + AH2 = [ThiS sulfur-carrier protein]-C-terminal-Gly-aminoethanethioate + L-cysteinyl-[cysteine desulfurase] + A + AMP + 2 H(+)</text>
        <dbReference type="Rhea" id="RHEA:43340"/>
        <dbReference type="Rhea" id="RHEA-COMP:12157"/>
        <dbReference type="Rhea" id="RHEA-COMP:12158"/>
        <dbReference type="Rhea" id="RHEA-COMP:12910"/>
        <dbReference type="Rhea" id="RHEA-COMP:19908"/>
        <dbReference type="ChEBI" id="CHEBI:13193"/>
        <dbReference type="ChEBI" id="CHEBI:15378"/>
        <dbReference type="ChEBI" id="CHEBI:17499"/>
        <dbReference type="ChEBI" id="CHEBI:29950"/>
        <dbReference type="ChEBI" id="CHEBI:61963"/>
        <dbReference type="ChEBI" id="CHEBI:90618"/>
        <dbReference type="ChEBI" id="CHEBI:232372"/>
        <dbReference type="ChEBI" id="CHEBI:456215"/>
    </reaction>
</comment>
<keyword evidence="8 19" id="KW-0694">RNA-binding</keyword>
<evidence type="ECO:0000259" key="20">
    <source>
        <dbReference type="PROSITE" id="PS51165"/>
    </source>
</evidence>
<evidence type="ECO:0000256" key="4">
    <source>
        <dbReference type="ARBA" id="ARBA00022555"/>
    </source>
</evidence>
<dbReference type="GO" id="GO:0005524">
    <property type="term" value="F:ATP binding"/>
    <property type="evidence" value="ECO:0007669"/>
    <property type="project" value="UniProtKB-UniRule"/>
</dbReference>
<dbReference type="InterPro" id="IPR014729">
    <property type="entry name" value="Rossmann-like_a/b/a_fold"/>
</dbReference>
<evidence type="ECO:0000256" key="17">
    <source>
        <dbReference type="ARBA" id="ARBA00077849"/>
    </source>
</evidence>
<evidence type="ECO:0000256" key="19">
    <source>
        <dbReference type="HAMAP-Rule" id="MF_00021"/>
    </source>
</evidence>
<evidence type="ECO:0000256" key="13">
    <source>
        <dbReference type="ARBA" id="ARBA00061472"/>
    </source>
</evidence>
<dbReference type="CDD" id="cd01712">
    <property type="entry name" value="PPase_ThiI"/>
    <property type="match status" value="1"/>
</dbReference>
<dbReference type="AlphaFoldDB" id="A0A1C0A840"/>
<evidence type="ECO:0000256" key="12">
    <source>
        <dbReference type="ARBA" id="ARBA00058382"/>
    </source>
</evidence>
<evidence type="ECO:0000256" key="15">
    <source>
        <dbReference type="ARBA" id="ARBA00071867"/>
    </source>
</evidence>
<comment type="similarity">
    <text evidence="13 19">Belongs to the ThiI family.</text>
</comment>
<dbReference type="UniPathway" id="UPA00060"/>
<gene>
    <name evidence="19" type="primary">thiI</name>
    <name evidence="21" type="ORF">U472_10510</name>
</gene>
<dbReference type="PANTHER" id="PTHR43209">
    <property type="entry name" value="TRNA SULFURTRANSFERASE"/>
    <property type="match status" value="1"/>
</dbReference>
<dbReference type="SUPFAM" id="SSF52402">
    <property type="entry name" value="Adenine nucleotide alpha hydrolases-like"/>
    <property type="match status" value="1"/>
</dbReference>
<feature type="binding site" evidence="19">
    <location>
        <begin position="186"/>
        <end position="187"/>
    </location>
    <ligand>
        <name>ATP</name>
        <dbReference type="ChEBI" id="CHEBI:30616"/>
    </ligand>
</feature>
<evidence type="ECO:0000256" key="3">
    <source>
        <dbReference type="ARBA" id="ARBA00022490"/>
    </source>
</evidence>
<dbReference type="Proteomes" id="UP000093514">
    <property type="component" value="Unassembled WGS sequence"/>
</dbReference>
<dbReference type="Pfam" id="PF22025">
    <property type="entry name" value="ThiI_fer"/>
    <property type="match status" value="1"/>
</dbReference>
<evidence type="ECO:0000256" key="14">
    <source>
        <dbReference type="ARBA" id="ARBA00066827"/>
    </source>
</evidence>
<evidence type="ECO:0000256" key="16">
    <source>
        <dbReference type="ARBA" id="ARBA00075337"/>
    </source>
</evidence>
<evidence type="ECO:0000256" key="6">
    <source>
        <dbReference type="ARBA" id="ARBA00022741"/>
    </source>
</evidence>
<dbReference type="InterPro" id="IPR049961">
    <property type="entry name" value="ThiI_N"/>
</dbReference>
<dbReference type="InterPro" id="IPR004114">
    <property type="entry name" value="THUMP_dom"/>
</dbReference>
<keyword evidence="7 19" id="KW-0067">ATP-binding</keyword>
<evidence type="ECO:0000256" key="1">
    <source>
        <dbReference type="ARBA" id="ARBA00004496"/>
    </source>
</evidence>
<comment type="catalytic activity">
    <reaction evidence="10 19">
        <text>[ThiI sulfur-carrier protein]-S-sulfanyl-L-cysteine + a uridine in tRNA + 2 reduced [2Fe-2S]-[ferredoxin] + ATP + H(+) = [ThiI sulfur-carrier protein]-L-cysteine + a 4-thiouridine in tRNA + 2 oxidized [2Fe-2S]-[ferredoxin] + AMP + diphosphate</text>
        <dbReference type="Rhea" id="RHEA:24176"/>
        <dbReference type="Rhea" id="RHEA-COMP:10000"/>
        <dbReference type="Rhea" id="RHEA-COMP:10001"/>
        <dbReference type="Rhea" id="RHEA-COMP:13337"/>
        <dbReference type="Rhea" id="RHEA-COMP:13338"/>
        <dbReference type="Rhea" id="RHEA-COMP:13339"/>
        <dbReference type="Rhea" id="RHEA-COMP:13340"/>
        <dbReference type="ChEBI" id="CHEBI:15378"/>
        <dbReference type="ChEBI" id="CHEBI:29950"/>
        <dbReference type="ChEBI" id="CHEBI:30616"/>
        <dbReference type="ChEBI" id="CHEBI:33019"/>
        <dbReference type="ChEBI" id="CHEBI:33737"/>
        <dbReference type="ChEBI" id="CHEBI:33738"/>
        <dbReference type="ChEBI" id="CHEBI:61963"/>
        <dbReference type="ChEBI" id="CHEBI:65315"/>
        <dbReference type="ChEBI" id="CHEBI:136798"/>
        <dbReference type="ChEBI" id="CHEBI:456215"/>
        <dbReference type="EC" id="2.8.1.4"/>
    </reaction>
</comment>
<dbReference type="InterPro" id="IPR020536">
    <property type="entry name" value="ThiI_AANH"/>
</dbReference>
<organism evidence="21 22">
    <name type="scientific">Orenia metallireducens</name>
    <dbReference type="NCBI Taxonomy" id="1413210"/>
    <lineage>
        <taxon>Bacteria</taxon>
        <taxon>Bacillati</taxon>
        <taxon>Bacillota</taxon>
        <taxon>Clostridia</taxon>
        <taxon>Halanaerobiales</taxon>
        <taxon>Halobacteroidaceae</taxon>
        <taxon>Orenia</taxon>
    </lineage>
</organism>
<dbReference type="Pfam" id="PF02926">
    <property type="entry name" value="THUMP"/>
    <property type="match status" value="1"/>
</dbReference>
<dbReference type="OrthoDB" id="9773948at2"/>
<keyword evidence="3 19" id="KW-0963">Cytoplasm</keyword>
<dbReference type="Pfam" id="PF02568">
    <property type="entry name" value="ThiI"/>
    <property type="match status" value="1"/>
</dbReference>
<evidence type="ECO:0000256" key="9">
    <source>
        <dbReference type="ARBA" id="ARBA00022977"/>
    </source>
</evidence>
<evidence type="ECO:0000256" key="8">
    <source>
        <dbReference type="ARBA" id="ARBA00022884"/>
    </source>
</evidence>
<dbReference type="Gene3D" id="3.30.2130.30">
    <property type="match status" value="1"/>
</dbReference>
<evidence type="ECO:0000256" key="2">
    <source>
        <dbReference type="ARBA" id="ARBA00004948"/>
    </source>
</evidence>
<dbReference type="RefSeq" id="WP_068718243.1">
    <property type="nucleotide sequence ID" value="NZ_LWDV01000009.1"/>
</dbReference>
<keyword evidence="5 19" id="KW-0808">Transferase</keyword>
<comment type="pathway">
    <text evidence="2 19">Cofactor biosynthesis; thiamine diphosphate biosynthesis.</text>
</comment>
<keyword evidence="6 19" id="KW-0547">Nucleotide-binding</keyword>
<evidence type="ECO:0000256" key="7">
    <source>
        <dbReference type="ARBA" id="ARBA00022840"/>
    </source>
</evidence>
<evidence type="ECO:0000256" key="11">
    <source>
        <dbReference type="ARBA" id="ARBA00052330"/>
    </source>
</evidence>
<comment type="subcellular location">
    <subcellularLocation>
        <location evidence="1 19">Cytoplasm</location>
    </subcellularLocation>
</comment>
<keyword evidence="4 19" id="KW-0820">tRNA-binding</keyword>
<dbReference type="InterPro" id="IPR050102">
    <property type="entry name" value="tRNA_sulfurtransferase_ThiI"/>
</dbReference>
<evidence type="ECO:0000313" key="21">
    <source>
        <dbReference type="EMBL" id="OCL26425.1"/>
    </source>
</evidence>
<feature type="binding site" evidence="19">
    <location>
        <position position="290"/>
    </location>
    <ligand>
        <name>ATP</name>
        <dbReference type="ChEBI" id="CHEBI:30616"/>
    </ligand>
</feature>
<dbReference type="GO" id="GO:0005829">
    <property type="term" value="C:cytosol"/>
    <property type="evidence" value="ECO:0007669"/>
    <property type="project" value="TreeGrafter"/>
</dbReference>
<dbReference type="PANTHER" id="PTHR43209:SF1">
    <property type="entry name" value="TRNA SULFURTRANSFERASE"/>
    <property type="match status" value="1"/>
</dbReference>
<protein>
    <recommendedName>
        <fullName evidence="15 19">Probable tRNA sulfurtransferase</fullName>
        <ecNumber evidence="14 19">2.8.1.4</ecNumber>
    </recommendedName>
    <alternativeName>
        <fullName evidence="16 19">Sulfur carrier protein ThiS sulfurtransferase</fullName>
    </alternativeName>
    <alternativeName>
        <fullName evidence="17 19">Thiamine biosynthesis protein ThiI</fullName>
    </alternativeName>
    <alternativeName>
        <fullName evidence="18 19">tRNA 4-thiouridine synthase</fullName>
    </alternativeName>
</protein>
<keyword evidence="22" id="KW-1185">Reference proteome</keyword>
<dbReference type="CDD" id="cd11716">
    <property type="entry name" value="THUMP_ThiI"/>
    <property type="match status" value="1"/>
</dbReference>
<dbReference type="GO" id="GO:0000049">
    <property type="term" value="F:tRNA binding"/>
    <property type="evidence" value="ECO:0007669"/>
    <property type="project" value="UniProtKB-UniRule"/>
</dbReference>
<dbReference type="NCBIfam" id="TIGR00342">
    <property type="entry name" value="tRNA uracil 4-sulfurtransferase ThiI"/>
    <property type="match status" value="1"/>
</dbReference>
<sequence length="394" mass="44166">MKRLYLIRYGEIGLKGKNRFMFEDKLISNIIKTLKKESDELDVYKTYGRIYVETDLARDKVISKLQKVFGIVGIAPACEVELDVDQVKNASLEMVQEALPKSGVTTFKVNARRNNKSFPLNSMELNRELGAHILINTEDGRLEVDVHNPELMVNVEVRKKAVYIYTQDIPGSGGLPVGVTGTAGLLLSGGIDSPVAGWMLMKRGVKIVPIYFHSFPFTSDRAKEKVIDLAETLATYQGETKLHVVHFTDIQTEMNDKCPAELTTIIMRRIMMRIAEQITLNNGGKSLLTGESMGQVASQTMESMYVTNMVPEMPVFRPLIGLDKVEIIEIAKRIGTYETSIQPYEDCCTVFVPEKPATKATPEDVEEGEKDLHIDDLIEKAIDEVEVITINPYK</sequence>
<dbReference type="GO" id="GO:0052837">
    <property type="term" value="P:thiazole biosynthetic process"/>
    <property type="evidence" value="ECO:0007669"/>
    <property type="project" value="TreeGrafter"/>
</dbReference>
<dbReference type="PROSITE" id="PS51165">
    <property type="entry name" value="THUMP"/>
    <property type="match status" value="1"/>
</dbReference>
<accession>A0A1C0A840</accession>
<name>A0A1C0A840_9FIRM</name>
<dbReference type="EC" id="2.8.1.4" evidence="14 19"/>